<proteinExistence type="predicted"/>
<evidence type="ECO:0000313" key="1">
    <source>
        <dbReference type="EMBL" id="AFD04632.1"/>
    </source>
</evidence>
<geneLocation type="plasmid" evidence="1">
    <name>pVJL1</name>
</geneLocation>
<organism evidence="1">
    <name type="scientific">Veillonella sp. OK1</name>
    <dbReference type="NCBI Taxonomy" id="1096935"/>
    <lineage>
        <taxon>Bacteria</taxon>
        <taxon>Bacillati</taxon>
        <taxon>Bacillota</taxon>
        <taxon>Negativicutes</taxon>
        <taxon>Veillonellales</taxon>
        <taxon>Veillonellaceae</taxon>
        <taxon>Veillonella</taxon>
    </lineage>
</organism>
<gene>
    <name evidence="1" type="primary">rep</name>
</gene>
<protein>
    <submittedName>
        <fullName evidence="1">Replication protein</fullName>
    </submittedName>
</protein>
<name>H9BE95_9FIRM</name>
<dbReference type="RefSeq" id="WP_015060728.1">
    <property type="nucleotide sequence ID" value="NC_019271.1"/>
</dbReference>
<sequence length="559" mass="66011">MSDIVMTDTELYDAKVNWFKEHDYVEVEPLAFYRDLYPIGSFQVKGDYSRKCGNGILLYRNEGKFKHRYIFDDLEEIKNWIGKEDIFVRGGSFIGKRVKNENASMIYALTFDLDGQGMNELEMVMQFMRNGTNIPMATYVVLSGHGLHLYYLLDKPIRATQDTIRQLNKLKEGMTKLIWNRYTSTIEKPQYQYCLQGFRMVGSASKMGANYPVRAYKTGDRMTIEKLVSWIPRLKDWDEYRINLTERSTVSLAKAKEIWPDWYERKIVKQEDNKWHINRALYDWWLNKIKEGATYGHRYFCIMCLAIYAIKCNISEAELKRDAYSLLDKMNELSKKGDPSSQFTKMDIEAALQGYKEHFKTWGRDKIALISAIPLPINKRNYRTQEEHMKVISAIRDIVKPNWREGNGRPKGCKNSNYPKAEIVKQWCLDHPNGKKIDCHRDTGLSRMTINKWWNISTEELKRQKIINKIEFIRNKTIQLNETPEVLYPNTSEEIAKMRKNPDTVLELNRLGISFEQLENQHEIYVEDSVTFQELIEKEFGDDWIDALNLYLDYKMERK</sequence>
<dbReference type="EMBL" id="JQ004006">
    <property type="protein sequence ID" value="AFD04632.1"/>
    <property type="molecule type" value="Genomic_DNA"/>
</dbReference>
<keyword evidence="1" id="KW-0614">Plasmid</keyword>
<reference evidence="1" key="1">
    <citation type="journal article" date="2012" name="Appl. Environ. Microbiol.">
        <title>Establishment of a Tractable Genetic Transformation System in Veillonella spp.</title>
        <authorList>
            <person name="Liu J."/>
            <person name="Xie Z."/>
            <person name="Merritt J."/>
            <person name="Qi F."/>
        </authorList>
    </citation>
    <scope>NUCLEOTIDE SEQUENCE</scope>
    <source>
        <strain evidence="1">OK1</strain>
        <plasmid evidence="1">pVJL1</plasmid>
    </source>
</reference>
<dbReference type="AlphaFoldDB" id="H9BE95"/>
<accession>H9BE95</accession>